<sequence>LYWSNSYLTFYKTYLSSNSTYIESYFNPGAEFSVTKLKQEINDNYLLLTPRTNFIYSSQLHTSLGYLYKKEYLDQVVLPQDKELDQDYFESFLTKLIQEFDLSIGQMVDNLDKILQGYYQFTGINTYFSCKKTEINAQGHEFIKNLDIDFLYLPDILLLPESFINEEYLKECYLTQDKLKINFKEQLTKFKLFQYLGSKSLIKACRNLYPAISSLHLQLTNNLSDLRVIGIVPKFGRRVNVVDYITYTPFERAEYNRDLVDQLEGGFSDQLIKERDGLLIAEPKSFEDVEYNLKIFNEYDIPENRYKKAFEKELKANSFSLNLYSQFPLVVGDILAKLVIRYYLQDSATNIFLHNTFRAIDNRTRSKKLDVTPLEQMPISDNSNLVGLFPEHELESLNKSTQELLSVPENNLQLEHEQLLEQEQLELFSDQVKAELLQYKAKNQFSKKKNYKHQDIATKLEEIDFNLTADDSKLLYRNPNSIEQKIYQQTGIDWQKIKAISPYKVNKKIGNVEKLIQKELSQANFSYAQSFLGSEAKDFIFYHLTPIEDLSVENHLVLSPLAMRTYIESIKDYMNKNIYRFLRNTQTIDFGDQDEQPKFYQYSYLNLNKPIKYLLPWQNPHLSQDVPNISIQNLDLYLNARRYAKIENPTGPLPAVIYIEDVLTFFLQSLQNHYDFKALREYYNYLIKENVYSNKQSELIKLSVVEYSTKIDELNQGIREIYNRLANLAKEFNLHIIMNFN</sequence>
<proteinExistence type="predicted"/>
<organism evidence="1 2">
    <name type="scientific">Psittacicella gerlachiana</name>
    <dbReference type="NCBI Taxonomy" id="2028574"/>
    <lineage>
        <taxon>Bacteria</taxon>
        <taxon>Pseudomonadati</taxon>
        <taxon>Pseudomonadota</taxon>
        <taxon>Gammaproteobacteria</taxon>
        <taxon>Pasteurellales</taxon>
        <taxon>Psittacicellaceae</taxon>
        <taxon>Psittacicella</taxon>
    </lineage>
</organism>
<reference evidence="1 2" key="1">
    <citation type="submission" date="2017-08" db="EMBL/GenBank/DDBJ databases">
        <title>Reclassification of Bisgaard taxon 37 and 44.</title>
        <authorList>
            <person name="Christensen H."/>
        </authorList>
    </citation>
    <scope>NUCLEOTIDE SEQUENCE [LARGE SCALE GENOMIC DNA]</scope>
    <source>
        <strain evidence="1 2">EEAB3T1</strain>
    </source>
</reference>
<evidence type="ECO:0000313" key="1">
    <source>
        <dbReference type="EMBL" id="RIY35853.1"/>
    </source>
</evidence>
<feature type="non-terminal residue" evidence="1">
    <location>
        <position position="741"/>
    </location>
</feature>
<dbReference type="Proteomes" id="UP000265964">
    <property type="component" value="Unassembled WGS sequence"/>
</dbReference>
<dbReference type="EMBL" id="NRJF01000077">
    <property type="protein sequence ID" value="RIY35853.1"/>
    <property type="molecule type" value="Genomic_DNA"/>
</dbReference>
<name>A0A3A1YC64_9GAMM</name>
<accession>A0A3A1YC64</accession>
<gene>
    <name evidence="1" type="ORF">CKF59_03195</name>
</gene>
<evidence type="ECO:0000313" key="2">
    <source>
        <dbReference type="Proteomes" id="UP000265964"/>
    </source>
</evidence>
<keyword evidence="2" id="KW-1185">Reference proteome</keyword>
<comment type="caution">
    <text evidence="1">The sequence shown here is derived from an EMBL/GenBank/DDBJ whole genome shotgun (WGS) entry which is preliminary data.</text>
</comment>
<protein>
    <submittedName>
        <fullName evidence="1">Uncharacterized protein</fullName>
    </submittedName>
</protein>
<feature type="non-terminal residue" evidence="1">
    <location>
        <position position="1"/>
    </location>
</feature>
<dbReference type="AlphaFoldDB" id="A0A3A1YC64"/>
<dbReference type="RefSeq" id="WP_222985545.1">
    <property type="nucleotide sequence ID" value="NZ_NRJF01000077.1"/>
</dbReference>